<evidence type="ECO:0000313" key="2">
    <source>
        <dbReference type="EMBL" id="PDX73277.1"/>
    </source>
</evidence>
<feature type="signal peptide" evidence="1">
    <location>
        <begin position="1"/>
        <end position="38"/>
    </location>
</feature>
<reference evidence="2 3" key="1">
    <citation type="journal article" date="2017" name="Front. Microbiol.">
        <title>New Insights into the Diversity of the Genus Faecalibacterium.</title>
        <authorList>
            <person name="Benevides L."/>
            <person name="Burman S."/>
            <person name="Martin R."/>
            <person name="Robert V."/>
            <person name="Thomas M."/>
            <person name="Miquel S."/>
            <person name="Chain F."/>
            <person name="Sokol H."/>
            <person name="Bermudez-Humaran L.G."/>
            <person name="Morrison M."/>
            <person name="Langella P."/>
            <person name="Azevedo V.A."/>
            <person name="Chatel J.M."/>
            <person name="Soares S."/>
        </authorList>
    </citation>
    <scope>NUCLEOTIDE SEQUENCE [LARGE SCALE GENOMIC DNA]</scope>
    <source>
        <strain evidence="2 3">CNCM I 4546</strain>
    </source>
</reference>
<accession>A0A2A7A2E6</accession>
<dbReference type="AlphaFoldDB" id="A0A2A7A2E6"/>
<dbReference type="Proteomes" id="UP000219901">
    <property type="component" value="Unassembled WGS sequence"/>
</dbReference>
<keyword evidence="1" id="KW-0732">Signal</keyword>
<dbReference type="RefSeq" id="WP_097782624.1">
    <property type="nucleotide sequence ID" value="NZ_NMTV01000025.1"/>
</dbReference>
<evidence type="ECO:0000313" key="3">
    <source>
        <dbReference type="Proteomes" id="UP000219901"/>
    </source>
</evidence>
<evidence type="ECO:0008006" key="4">
    <source>
        <dbReference type="Google" id="ProtNLM"/>
    </source>
</evidence>
<protein>
    <recommendedName>
        <fullName evidence="4">Twin-arginine translocation signal domain-containing protein</fullName>
    </recommendedName>
</protein>
<dbReference type="InterPro" id="IPR006311">
    <property type="entry name" value="TAT_signal"/>
</dbReference>
<organism evidence="2 3">
    <name type="scientific">Faecalibacterium prausnitzii</name>
    <dbReference type="NCBI Taxonomy" id="853"/>
    <lineage>
        <taxon>Bacteria</taxon>
        <taxon>Bacillati</taxon>
        <taxon>Bacillota</taxon>
        <taxon>Clostridia</taxon>
        <taxon>Eubacteriales</taxon>
        <taxon>Oscillospiraceae</taxon>
        <taxon>Faecalibacterium</taxon>
    </lineage>
</organism>
<name>A0A2A7A2E6_9FIRM</name>
<dbReference type="NCBIfam" id="TIGR01409">
    <property type="entry name" value="TAT_signal_seq"/>
    <property type="match status" value="1"/>
</dbReference>
<dbReference type="PROSITE" id="PS51318">
    <property type="entry name" value="TAT"/>
    <property type="match status" value="1"/>
</dbReference>
<dbReference type="InterPro" id="IPR019546">
    <property type="entry name" value="TAT_signal_bac_arc"/>
</dbReference>
<evidence type="ECO:0000256" key="1">
    <source>
        <dbReference type="SAM" id="SignalP"/>
    </source>
</evidence>
<gene>
    <name evidence="2" type="ORF">CGS55_03200</name>
</gene>
<feature type="chain" id="PRO_5013218872" description="Twin-arginine translocation signal domain-containing protein" evidence="1">
    <location>
        <begin position="39"/>
        <end position="69"/>
    </location>
</feature>
<proteinExistence type="predicted"/>
<dbReference type="EMBL" id="NMTV01000025">
    <property type="protein sequence ID" value="PDX73277.1"/>
    <property type="molecule type" value="Genomic_DNA"/>
</dbReference>
<comment type="caution">
    <text evidence="2">The sequence shown here is derived from an EMBL/GenBank/DDBJ whole genome shotgun (WGS) entry which is preliminary data.</text>
</comment>
<sequence length="69" mass="7730">MNGCHVIKFISRRSFLKACSVGLAVFAFESMPIVNAFAYNSINTENVWELYTPDEIFNVGNPKLDTSPN</sequence>